<keyword evidence="1" id="KW-0560">Oxidoreductase</keyword>
<evidence type="ECO:0000256" key="1">
    <source>
        <dbReference type="ARBA" id="ARBA00023002"/>
    </source>
</evidence>
<dbReference type="Proteomes" id="UP000275368">
    <property type="component" value="Chromosome"/>
</dbReference>
<dbReference type="OrthoDB" id="9768714at2"/>
<reference evidence="6 7" key="1">
    <citation type="submission" date="2018-11" db="EMBL/GenBank/DDBJ databases">
        <title>Complete genome sequence of Paenibacillus baekrokdamisoli strain KCTC 33723.</title>
        <authorList>
            <person name="Kang S.W."/>
            <person name="Lee K.C."/>
            <person name="Kim K.K."/>
            <person name="Kim J.S."/>
            <person name="Kim D.S."/>
            <person name="Ko S.H."/>
            <person name="Yang S.H."/>
            <person name="Lee J.S."/>
        </authorList>
    </citation>
    <scope>NUCLEOTIDE SEQUENCE [LARGE SCALE GENOMIC DNA]</scope>
    <source>
        <strain evidence="6 7">KCTC 33723</strain>
    </source>
</reference>
<proteinExistence type="predicted"/>
<dbReference type="Gene3D" id="1.10.1040.10">
    <property type="entry name" value="N-(1-d-carboxylethyl)-l-norvaline Dehydrogenase, domain 2"/>
    <property type="match status" value="1"/>
</dbReference>
<dbReference type="AlphaFoldDB" id="A0A3G9JE01"/>
<organism evidence="6 7">
    <name type="scientific">Paenibacillus baekrokdamisoli</name>
    <dbReference type="NCBI Taxonomy" id="1712516"/>
    <lineage>
        <taxon>Bacteria</taxon>
        <taxon>Bacillati</taxon>
        <taxon>Bacillota</taxon>
        <taxon>Bacilli</taxon>
        <taxon>Bacillales</taxon>
        <taxon>Paenibacillaceae</taxon>
        <taxon>Paenibacillus</taxon>
    </lineage>
</organism>
<name>A0A3G9JE01_9BACL</name>
<evidence type="ECO:0000313" key="6">
    <source>
        <dbReference type="EMBL" id="BBH21424.1"/>
    </source>
</evidence>
<keyword evidence="7" id="KW-1185">Reference proteome</keyword>
<dbReference type="InterPro" id="IPR036291">
    <property type="entry name" value="NAD(P)-bd_dom_sf"/>
</dbReference>
<dbReference type="InterPro" id="IPR008927">
    <property type="entry name" value="6-PGluconate_DH-like_C_sf"/>
</dbReference>
<sequence length="499" mass="56990">MLNLLSRAVLNKQGQQENDDFNASPITILQIGEGNFIRGFFDWMINECHKQGLYDGRISVMQPRPSGAANIAKLKEQDGLFTLVIRGLEDGEPVERDEIVNVFAEIFDPYSDWDAFLALAVSRDLQFVVSNTTEAGLVYQPEAYVEKQPILSFSGKMTLLLYERYKAFEGADDLGLIFLPCELLENNGDRLRDCVLRFAEDWGLPTAFMAWIVEHNRFMNSLVDRIVTGYPGDEQAGEWFDKWGYTDKMLSTAELYHLWAIEGESELEQKLPLKQAGLNVHWVQDLKPFQLRKVRILNGAHTLMTPLGILHGVSYVRELMEHPDLGIFIREAVENEILPTLPYGVEEMKDYANTVFERYLNPFILHRLSDIAMNSISKFKARLLPTLAYYRDNSLPLPERLVHGFAGLLRYYKVKQNVDGDGYEGMTFGGSSYKVRDDVKVLEQLASIWLEAERGEYQTIHTVKLLLGLTELWGDDLSLWPELAESINVQLMGLENDNV</sequence>
<dbReference type="SUPFAM" id="SSF48179">
    <property type="entry name" value="6-phosphogluconate dehydrogenase C-terminal domain-like"/>
    <property type="match status" value="1"/>
</dbReference>
<dbReference type="Gene3D" id="3.40.50.720">
    <property type="entry name" value="NAD(P)-binding Rossmann-like Domain"/>
    <property type="match status" value="1"/>
</dbReference>
<protein>
    <submittedName>
        <fullName evidence="6">Altronate oxidoreductase</fullName>
    </submittedName>
</protein>
<dbReference type="NCBIfam" id="NF002969">
    <property type="entry name" value="PRK03643.1"/>
    <property type="match status" value="1"/>
</dbReference>
<dbReference type="InterPro" id="IPR013328">
    <property type="entry name" value="6PGD_dom2"/>
</dbReference>
<feature type="domain" description="Mannitol dehydrogenase N-terminal" evidence="4">
    <location>
        <begin position="27"/>
        <end position="273"/>
    </location>
</feature>
<dbReference type="Pfam" id="PF08125">
    <property type="entry name" value="Mannitol_dh_C"/>
    <property type="match status" value="1"/>
</dbReference>
<dbReference type="KEGG" id="pbk:Back11_27690"/>
<dbReference type="InterPro" id="IPR013118">
    <property type="entry name" value="Mannitol_DH_C"/>
</dbReference>
<gene>
    <name evidence="6" type="primary">uxaB</name>
    <name evidence="6" type="ORF">Back11_27690</name>
</gene>
<dbReference type="GO" id="GO:0008926">
    <property type="term" value="F:mannitol-1-phosphate 5-dehydrogenase activity"/>
    <property type="evidence" value="ECO:0007669"/>
    <property type="project" value="UniProtKB-EC"/>
</dbReference>
<evidence type="ECO:0000313" key="7">
    <source>
        <dbReference type="Proteomes" id="UP000275368"/>
    </source>
</evidence>
<evidence type="ECO:0000259" key="4">
    <source>
        <dbReference type="Pfam" id="PF01232"/>
    </source>
</evidence>
<evidence type="ECO:0000256" key="3">
    <source>
        <dbReference type="ARBA" id="ARBA00048615"/>
    </source>
</evidence>
<dbReference type="PANTHER" id="PTHR30524">
    <property type="entry name" value="MANNITOL-1-PHOSPHATE 5-DEHYDROGENASE"/>
    <property type="match status" value="1"/>
</dbReference>
<feature type="domain" description="Mannitol dehydrogenase C-terminal" evidence="5">
    <location>
        <begin position="285"/>
        <end position="490"/>
    </location>
</feature>
<dbReference type="InterPro" id="IPR013131">
    <property type="entry name" value="Mannitol_DH_N"/>
</dbReference>
<keyword evidence="2" id="KW-0520">NAD</keyword>
<dbReference type="GO" id="GO:0019592">
    <property type="term" value="P:mannitol catabolic process"/>
    <property type="evidence" value="ECO:0007669"/>
    <property type="project" value="TreeGrafter"/>
</dbReference>
<evidence type="ECO:0000259" key="5">
    <source>
        <dbReference type="Pfam" id="PF08125"/>
    </source>
</evidence>
<dbReference type="RefSeq" id="WP_125657920.1">
    <property type="nucleotide sequence ID" value="NZ_AP019308.1"/>
</dbReference>
<comment type="catalytic activity">
    <reaction evidence="3">
        <text>D-mannitol 1-phosphate + NAD(+) = beta-D-fructose 6-phosphate + NADH + H(+)</text>
        <dbReference type="Rhea" id="RHEA:19661"/>
        <dbReference type="ChEBI" id="CHEBI:15378"/>
        <dbReference type="ChEBI" id="CHEBI:57540"/>
        <dbReference type="ChEBI" id="CHEBI:57634"/>
        <dbReference type="ChEBI" id="CHEBI:57945"/>
        <dbReference type="ChEBI" id="CHEBI:61381"/>
        <dbReference type="EC" id="1.1.1.17"/>
    </reaction>
</comment>
<dbReference type="EMBL" id="AP019308">
    <property type="protein sequence ID" value="BBH21424.1"/>
    <property type="molecule type" value="Genomic_DNA"/>
</dbReference>
<dbReference type="SUPFAM" id="SSF51735">
    <property type="entry name" value="NAD(P)-binding Rossmann-fold domains"/>
    <property type="match status" value="1"/>
</dbReference>
<dbReference type="PANTHER" id="PTHR30524:SF0">
    <property type="entry name" value="ALTRONATE OXIDOREDUCTASE-RELATED"/>
    <property type="match status" value="1"/>
</dbReference>
<evidence type="ECO:0000256" key="2">
    <source>
        <dbReference type="ARBA" id="ARBA00023027"/>
    </source>
</evidence>
<dbReference type="Pfam" id="PF01232">
    <property type="entry name" value="Mannitol_dh"/>
    <property type="match status" value="1"/>
</dbReference>
<accession>A0A3G9JE01</accession>
<dbReference type="GO" id="GO:0005829">
    <property type="term" value="C:cytosol"/>
    <property type="evidence" value="ECO:0007669"/>
    <property type="project" value="TreeGrafter"/>
</dbReference>